<dbReference type="InterPro" id="IPR006091">
    <property type="entry name" value="Acyl-CoA_Oxase/DH_mid-dom"/>
</dbReference>
<keyword evidence="9" id="KW-0560">Oxidoreductase</keyword>
<dbReference type="InterPro" id="IPR002655">
    <property type="entry name" value="Acyl-CoA_oxidase_C"/>
</dbReference>
<proteinExistence type="inferred from homology"/>
<feature type="compositionally biased region" description="Polar residues" evidence="12">
    <location>
        <begin position="2088"/>
        <end position="2098"/>
    </location>
</feature>
<keyword evidence="5" id="KW-0343">GTPase activation</keyword>
<comment type="similarity">
    <text evidence="3">Belongs to the acyl-CoA oxidase family.</text>
</comment>
<dbReference type="EMBL" id="CALNXJ010000007">
    <property type="protein sequence ID" value="CAH3043215.1"/>
    <property type="molecule type" value="Genomic_DNA"/>
</dbReference>
<keyword evidence="15" id="KW-1185">Reference proteome</keyword>
<dbReference type="PANTHER" id="PTHR21344:SF1">
    <property type="entry name" value="RAL GTPASE-ACTIVATING PROTEIN SUBUNIT BETA"/>
    <property type="match status" value="1"/>
</dbReference>
<gene>
    <name evidence="14" type="ORF">PMEA_00031077</name>
</gene>
<dbReference type="Pfam" id="PF20412">
    <property type="entry name" value="RALGAPB_N"/>
    <property type="match status" value="1"/>
</dbReference>
<dbReference type="Gene3D" id="2.40.110.10">
    <property type="entry name" value="Butyryl-CoA Dehydrogenase, subunit A, domain 2"/>
    <property type="match status" value="1"/>
</dbReference>
<dbReference type="PROSITE" id="PS50085">
    <property type="entry name" value="RAPGAP"/>
    <property type="match status" value="1"/>
</dbReference>
<dbReference type="PANTHER" id="PTHR21344">
    <property type="entry name" value="RAL GTPASE-ACTIVATING PROTEIN SUBUNIT BETA"/>
    <property type="match status" value="1"/>
</dbReference>
<name>A0AAU9VZ12_9CNID</name>
<dbReference type="InterPro" id="IPR035974">
    <property type="entry name" value="Rap/Ran-GAP_sf"/>
</dbReference>
<dbReference type="Gene3D" id="1.20.140.10">
    <property type="entry name" value="Butyryl-CoA Dehydrogenase, subunit A, domain 3"/>
    <property type="match status" value="2"/>
</dbReference>
<dbReference type="Pfam" id="PF01756">
    <property type="entry name" value="ACOX"/>
    <property type="match status" value="1"/>
</dbReference>
<evidence type="ECO:0000313" key="14">
    <source>
        <dbReference type="EMBL" id="CAH3043215.1"/>
    </source>
</evidence>
<dbReference type="InterPro" id="IPR009100">
    <property type="entry name" value="AcylCoA_DH/oxidase_NM_dom_sf"/>
</dbReference>
<dbReference type="GO" id="GO:0005777">
    <property type="term" value="C:peroxisome"/>
    <property type="evidence" value="ECO:0007669"/>
    <property type="project" value="UniProtKB-SubCell"/>
</dbReference>
<feature type="region of interest" description="Disordered" evidence="12">
    <location>
        <begin position="1066"/>
        <end position="1086"/>
    </location>
</feature>
<reference evidence="14 15" key="1">
    <citation type="submission" date="2022-05" db="EMBL/GenBank/DDBJ databases">
        <authorList>
            <consortium name="Genoscope - CEA"/>
            <person name="William W."/>
        </authorList>
    </citation>
    <scope>NUCLEOTIDE SEQUENCE [LARGE SCALE GENOMIC DNA]</scope>
</reference>
<evidence type="ECO:0000256" key="12">
    <source>
        <dbReference type="SAM" id="MobiDB-lite"/>
    </source>
</evidence>
<evidence type="ECO:0000256" key="9">
    <source>
        <dbReference type="ARBA" id="ARBA00023002"/>
    </source>
</evidence>
<dbReference type="SUPFAM" id="SSF47203">
    <property type="entry name" value="Acyl-CoA dehydrogenase C-terminal domain-like"/>
    <property type="match status" value="2"/>
</dbReference>
<dbReference type="GO" id="GO:0006635">
    <property type="term" value="P:fatty acid beta-oxidation"/>
    <property type="evidence" value="ECO:0007669"/>
    <property type="project" value="InterPro"/>
</dbReference>
<feature type="compositionally biased region" description="Low complexity" evidence="12">
    <location>
        <begin position="1442"/>
        <end position="1461"/>
    </location>
</feature>
<protein>
    <recommendedName>
        <fullName evidence="4">acyl-CoA oxidase</fullName>
        <ecNumber evidence="4">1.3.3.6</ecNumber>
    </recommendedName>
</protein>
<comment type="subcellular location">
    <subcellularLocation>
        <location evidence="2">Peroxisome</location>
    </subcellularLocation>
</comment>
<dbReference type="FunFam" id="1.20.140.10:FF:000007">
    <property type="entry name" value="Acyl-coenzyme A oxidase"/>
    <property type="match status" value="1"/>
</dbReference>
<keyword evidence="11" id="KW-0576">Peroxisome</keyword>
<comment type="caution">
    <text evidence="14">The sequence shown here is derived from an EMBL/GenBank/DDBJ whole genome shotgun (WGS) entry which is preliminary data.</text>
</comment>
<evidence type="ECO:0000256" key="2">
    <source>
        <dbReference type="ARBA" id="ARBA00004275"/>
    </source>
</evidence>
<dbReference type="SUPFAM" id="SSF111347">
    <property type="entry name" value="Rap/Ran-GAP"/>
    <property type="match status" value="2"/>
</dbReference>
<feature type="region of interest" description="Disordered" evidence="12">
    <location>
        <begin position="2082"/>
        <end position="2105"/>
    </location>
</feature>
<dbReference type="GO" id="GO:0005096">
    <property type="term" value="F:GTPase activator activity"/>
    <property type="evidence" value="ECO:0007669"/>
    <property type="project" value="UniProtKB-KW"/>
</dbReference>
<evidence type="ECO:0000256" key="5">
    <source>
        <dbReference type="ARBA" id="ARBA00022468"/>
    </source>
</evidence>
<evidence type="ECO:0000256" key="11">
    <source>
        <dbReference type="ARBA" id="ARBA00023140"/>
    </source>
</evidence>
<dbReference type="EC" id="1.3.3.6" evidence="4"/>
<accession>A0AAU9VZ12</accession>
<evidence type="ECO:0000256" key="10">
    <source>
        <dbReference type="ARBA" id="ARBA00023098"/>
    </source>
</evidence>
<keyword evidence="10" id="KW-0443">Lipid metabolism</keyword>
<dbReference type="InterPro" id="IPR055060">
    <property type="entry name" value="ACOX_C_alpha1"/>
</dbReference>
<feature type="compositionally biased region" description="Low complexity" evidence="12">
    <location>
        <begin position="1977"/>
        <end position="1990"/>
    </location>
</feature>
<evidence type="ECO:0000256" key="4">
    <source>
        <dbReference type="ARBA" id="ARBA00012870"/>
    </source>
</evidence>
<evidence type="ECO:0000313" key="15">
    <source>
        <dbReference type="Proteomes" id="UP001159428"/>
    </source>
</evidence>
<feature type="region of interest" description="Disordered" evidence="12">
    <location>
        <begin position="1743"/>
        <end position="1767"/>
    </location>
</feature>
<dbReference type="SUPFAM" id="SSF56645">
    <property type="entry name" value="Acyl-CoA dehydrogenase NM domain-like"/>
    <property type="match status" value="1"/>
</dbReference>
<evidence type="ECO:0000259" key="13">
    <source>
        <dbReference type="PROSITE" id="PS50085"/>
    </source>
</evidence>
<organism evidence="14 15">
    <name type="scientific">Pocillopora meandrina</name>
    <dbReference type="NCBI Taxonomy" id="46732"/>
    <lineage>
        <taxon>Eukaryota</taxon>
        <taxon>Metazoa</taxon>
        <taxon>Cnidaria</taxon>
        <taxon>Anthozoa</taxon>
        <taxon>Hexacorallia</taxon>
        <taxon>Scleractinia</taxon>
        <taxon>Astrocoeniina</taxon>
        <taxon>Pocilloporidae</taxon>
        <taxon>Pocillopora</taxon>
    </lineage>
</organism>
<evidence type="ECO:0000256" key="8">
    <source>
        <dbReference type="ARBA" id="ARBA00022832"/>
    </source>
</evidence>
<dbReference type="Proteomes" id="UP001159428">
    <property type="component" value="Unassembled WGS sequence"/>
</dbReference>
<dbReference type="Pfam" id="PF02770">
    <property type="entry name" value="Acyl-CoA_dh_M"/>
    <property type="match status" value="1"/>
</dbReference>
<dbReference type="Gene3D" id="3.40.50.11210">
    <property type="entry name" value="Rap/Ran-GAP"/>
    <property type="match status" value="1"/>
</dbReference>
<evidence type="ECO:0000256" key="6">
    <source>
        <dbReference type="ARBA" id="ARBA00022630"/>
    </source>
</evidence>
<dbReference type="Pfam" id="PF22924">
    <property type="entry name" value="ACOX_C_alpha1"/>
    <property type="match status" value="1"/>
</dbReference>
<feature type="region of interest" description="Disordered" evidence="12">
    <location>
        <begin position="1972"/>
        <end position="2003"/>
    </location>
</feature>
<evidence type="ECO:0000256" key="7">
    <source>
        <dbReference type="ARBA" id="ARBA00022827"/>
    </source>
</evidence>
<keyword evidence="6" id="KW-0285">Flavoprotein</keyword>
<dbReference type="InterPro" id="IPR039930">
    <property type="entry name" value="RALGAPB"/>
</dbReference>
<comment type="cofactor">
    <cofactor evidence="1">
        <name>FAD</name>
        <dbReference type="ChEBI" id="CHEBI:57692"/>
    </cofactor>
</comment>
<keyword evidence="8" id="KW-0276">Fatty acid metabolism</keyword>
<dbReference type="InterPro" id="IPR036250">
    <property type="entry name" value="AcylCo_DH-like_C"/>
</dbReference>
<dbReference type="GO" id="GO:0051056">
    <property type="term" value="P:regulation of small GTPase mediated signal transduction"/>
    <property type="evidence" value="ECO:0007669"/>
    <property type="project" value="InterPro"/>
</dbReference>
<evidence type="ECO:0000256" key="3">
    <source>
        <dbReference type="ARBA" id="ARBA00006288"/>
    </source>
</evidence>
<feature type="compositionally biased region" description="Basic and acidic residues" evidence="12">
    <location>
        <begin position="1743"/>
        <end position="1756"/>
    </location>
</feature>
<feature type="domain" description="Rap-GAP" evidence="13">
    <location>
        <begin position="1890"/>
        <end position="2271"/>
    </location>
</feature>
<dbReference type="InterPro" id="IPR046373">
    <property type="entry name" value="Acyl-CoA_Oxase/DH_mid-dom_sf"/>
</dbReference>
<dbReference type="FunFam" id="2.40.110.10:FF:000005">
    <property type="entry name" value="Acyl-coenzyme A oxidase"/>
    <property type="match status" value="1"/>
</dbReference>
<evidence type="ECO:0000256" key="1">
    <source>
        <dbReference type="ARBA" id="ARBA00001974"/>
    </source>
</evidence>
<keyword evidence="7" id="KW-0274">FAD</keyword>
<dbReference type="InterPro" id="IPR000331">
    <property type="entry name" value="Rap/Ran_GAP_dom"/>
</dbReference>
<sequence length="2294" mass="255756">MLSASALVARGFNRTLATVSLRRALCVQSIRSSSEAQNKQSQYRPNFHNTRSFSLSAASAQLDSPKLQDELELDPYKLRDEWGKASFDVSQMTFLLDHDNQEKRAKFRKILSEDPLMTPKYNISIDEERELALKRLKKLCDQGFISVLDFRNNPLWIFAAHELAAVVDAAMTTKMTVQFNLFGGTVLKLGTERHHDKLLKGIDTLEDVGCFGLTELGYGNNAVQMETTATYDKETEEFIVNTPTPLAQKYWITNGACHAHHVVVFSQLYIDGVNQGIHGVLVPIRDKDLNVMPGVQIHDMGHKMGLNGVDNAKFYFDNVRVPRENLLNLSSDVAEDGTYTTKIKGSIRNRFLAVADQLLAGRLCIASMAQGASKACLAIALRYSATRLTVGPEGKSDTPILKYQLQQNALMPLLAITYAIDFALHYIKDCWASQATDGSDHADVVTMCCVIKAIAGWHVSETGATCRERCGGQGYLSCNKFGIDLALSHACMTAEGDNSVLMQKVATERLMVFKPVKDQGTASDGADLSDRTYLQALLKSRENRLFTSLGKKMMKAGKEGRFDTWMFQEQDLVQAAARSYGERLISECFGVALDKADPGLQPVLKKLHHLYQMTVIKRDLGYFATSGLMSAETGAEVGKVTADLCREVAPQALALCDAFGFTDEMLNAPIARDWVRYNAIDNEGEVEGVEAAFYFVSRSQFLSSLFTMYSEWVSLRNTLQRDRNNRSVLKSFPPNVGSEVVHTVVKTLTQPGNQDYTTLNTEKQFDWVMEVFCYGLTLQMTESDGEIVKGCVNIYLDWLSMLTNPKKGIPEPLLKAPDKYAKEIFQHFRNLFVLREEGNLALQVSLCIRVLQAIQATASEARMSPLTWETLLKSLMIINDMLLSPPNRTGGLAELLCEKLISVLLEVWLYASCHHFPTPSMWKTLHELCTSWRHHSAMINHWSRTALALTRRVIQYMYGPSFPLPTLPHRKSDVQLPVNLGDECLIQCWFRILHIIGNPVDLCKKEIISDTPRFKEFALSSEEVITPSSHPCLKALPQNFLQAMKGVAVLVNAFLTITTTQDEPVKHIPIPAPTKTATPPTTKKREQKALSIGVALGLSDATGLASRSQTLPSRPSSGTSSSSLPHFETFHSDLASVPSSSSLLFSTSFKSDAHKPSGDSVLHLFGAWLFEAVFAKLDMAANFKALGKIYDGFITNSGQADTAGGIKTGVEKGGQAMDSRFEPGRAEAYGALCRIFCSHCSGQEVRPVYLSRFYLALAIGLLYSESCTGHVLCSILLNSADLLRVDLQGVQVLLPHLITALETVLPRNDIQIRCKVSTTELRRAAIHLLLSMLCLPLHFQDLDIKDMTAGWRKKHTARQEGHDEHQSLTFISLKPRLIRLLLEALQCESDSFNVQILLGGMSLLIQDSETAESLGISSPKIDSVSHGVERPQASQENRRRASTGSSSVSETGSTSEVDSGSRIQYGQPFNKSYDHSTVQGLFVQLTHLLCNKLVVIRSSRWKSDVHITLAAFELLSGLAKLSMGHLDQGECKSTIHWLCDYITYQANKKAIHHSRDLHSMIVAAFSCLQSWIMSHPWLLDSQGCLHVVMEVVELGISGSKSNEISRDPQLGTDAAPRLKGDKELKPVSFRVREAAEGMLTVIMEHLGAFPSPCGPAALSSLLDEEWVLKHVQSNDSSRETRRKFQYYVIQDSCIIMGLLEESLRDKDPLPALSSVIRGPAGRYVWTMQLRQFSREKNDLIEAHLKDPGRPSPDKTQPRSPLNLKHRAFPEAVDSVPLTKADRSIPELDQILDAKLSEVQDHMRTLMQKQLEHETVAQSKLDEEEARVKFPDEKTEIKPPRPCQDFSPSRLLLSHFGLLTIEGLKGNPIRPFEEASLLALNSTSEGLSKALKELDQVSTRTQDTVLVFYVKAEQGNAHEIIENQINTCKHSKAFREFLLSLGWPVDVASHPGWSGNIQEAWNRNRNDDDTVTLRQRDSPLQSSQSVSTLTSSEERDISGNSSDRYTSCLDSFDSKASSSGKDSPAMNSTATRVPLEKMADEIFYFADVSCEVAFIVPSLLPSYQRFRHMASHAESWEDLGYAPRKRTRSGSTGSLETISSGGGSQFDVRSKFSRKVSEGPGYEFQHRTMSTLGHSLSLDSRPLSRLSTHNTSSETNVVVAWLERFEDHAQFPVDDLLMEFDICCSDSTRSLFDKETVVIFIHHLRSGLYRIHIRSTIRSPIGGPLVDGMVVSRRVLGTMVRQTALNIRRRRRLEIDTYSPPQVCRKLKIQDIVKKFRHQYSVPDFYVSLFRNGVK</sequence>
<dbReference type="InterPro" id="IPR046859">
    <property type="entry name" value="RGPA/RALGAPB_N"/>
</dbReference>
<dbReference type="FunFam" id="1.20.140.10:FF:000010">
    <property type="entry name" value="Acyl-coenzyme A oxidase"/>
    <property type="match status" value="1"/>
</dbReference>
<dbReference type="GO" id="GO:0003997">
    <property type="term" value="F:acyl-CoA oxidase activity"/>
    <property type="evidence" value="ECO:0007669"/>
    <property type="project" value="UniProtKB-EC"/>
</dbReference>
<feature type="region of interest" description="Disordered" evidence="12">
    <location>
        <begin position="1416"/>
        <end position="1462"/>
    </location>
</feature>